<name>A0A9P9JB75_9HYPO</name>
<dbReference type="EMBL" id="JAGMUU010000006">
    <property type="protein sequence ID" value="KAH7149795.1"/>
    <property type="molecule type" value="Genomic_DNA"/>
</dbReference>
<keyword evidence="2" id="KW-1185">Reference proteome</keyword>
<evidence type="ECO:0000313" key="2">
    <source>
        <dbReference type="Proteomes" id="UP000717696"/>
    </source>
</evidence>
<comment type="caution">
    <text evidence="1">The sequence shown here is derived from an EMBL/GenBank/DDBJ whole genome shotgun (WGS) entry which is preliminary data.</text>
</comment>
<proteinExistence type="predicted"/>
<sequence length="159" mass="17684">MAVLALRIRQIITSSVEEGIFLSTCKKDWSMEKPNRQYAPELLVIVALGLGIVAHVGSGGNSCTLTAGKLQGAVLLCNKRPGQAWFNITKYNYSMYFNNSLIHSYPLQNQARGPIDPKNRPTTQIMSVATVTPDACEGERKHALPGRDNLQRFKNHRQM</sequence>
<protein>
    <submittedName>
        <fullName evidence="1">Uncharacterized protein</fullName>
    </submittedName>
</protein>
<dbReference type="AlphaFoldDB" id="A0A9P9JB75"/>
<organism evidence="1 2">
    <name type="scientific">Dactylonectria estremocensis</name>
    <dbReference type="NCBI Taxonomy" id="1079267"/>
    <lineage>
        <taxon>Eukaryota</taxon>
        <taxon>Fungi</taxon>
        <taxon>Dikarya</taxon>
        <taxon>Ascomycota</taxon>
        <taxon>Pezizomycotina</taxon>
        <taxon>Sordariomycetes</taxon>
        <taxon>Hypocreomycetidae</taxon>
        <taxon>Hypocreales</taxon>
        <taxon>Nectriaceae</taxon>
        <taxon>Dactylonectria</taxon>
    </lineage>
</organism>
<evidence type="ECO:0000313" key="1">
    <source>
        <dbReference type="EMBL" id="KAH7149795.1"/>
    </source>
</evidence>
<dbReference type="Proteomes" id="UP000717696">
    <property type="component" value="Unassembled WGS sequence"/>
</dbReference>
<accession>A0A9P9JB75</accession>
<reference evidence="1" key="1">
    <citation type="journal article" date="2021" name="Nat. Commun.">
        <title>Genetic determinants of endophytism in the Arabidopsis root mycobiome.</title>
        <authorList>
            <person name="Mesny F."/>
            <person name="Miyauchi S."/>
            <person name="Thiergart T."/>
            <person name="Pickel B."/>
            <person name="Atanasova L."/>
            <person name="Karlsson M."/>
            <person name="Huettel B."/>
            <person name="Barry K.W."/>
            <person name="Haridas S."/>
            <person name="Chen C."/>
            <person name="Bauer D."/>
            <person name="Andreopoulos W."/>
            <person name="Pangilinan J."/>
            <person name="LaButti K."/>
            <person name="Riley R."/>
            <person name="Lipzen A."/>
            <person name="Clum A."/>
            <person name="Drula E."/>
            <person name="Henrissat B."/>
            <person name="Kohler A."/>
            <person name="Grigoriev I.V."/>
            <person name="Martin F.M."/>
            <person name="Hacquard S."/>
        </authorList>
    </citation>
    <scope>NUCLEOTIDE SEQUENCE</scope>
    <source>
        <strain evidence="1">MPI-CAGE-AT-0021</strain>
    </source>
</reference>
<gene>
    <name evidence="1" type="ORF">B0J13DRAFT_522880</name>
</gene>